<evidence type="ECO:0000256" key="4">
    <source>
        <dbReference type="ARBA" id="ARBA00023002"/>
    </source>
</evidence>
<dbReference type="SUPFAM" id="SSF46626">
    <property type="entry name" value="Cytochrome c"/>
    <property type="match status" value="2"/>
</dbReference>
<dbReference type="Gene3D" id="1.10.760.10">
    <property type="entry name" value="Cytochrome c-like domain"/>
    <property type="match status" value="2"/>
</dbReference>
<keyword evidence="2 6" id="KW-0349">Heme</keyword>
<proteinExistence type="predicted"/>
<dbReference type="GO" id="GO:0046872">
    <property type="term" value="F:metal ion binding"/>
    <property type="evidence" value="ECO:0007669"/>
    <property type="project" value="UniProtKB-KW"/>
</dbReference>
<dbReference type="PANTHER" id="PTHR30600">
    <property type="entry name" value="CYTOCHROME C PEROXIDASE-RELATED"/>
    <property type="match status" value="1"/>
</dbReference>
<dbReference type="GO" id="GO:0009055">
    <property type="term" value="F:electron transfer activity"/>
    <property type="evidence" value="ECO:0007669"/>
    <property type="project" value="InterPro"/>
</dbReference>
<dbReference type="GO" id="GO:0004130">
    <property type="term" value="F:cytochrome-c peroxidase activity"/>
    <property type="evidence" value="ECO:0007669"/>
    <property type="project" value="TreeGrafter"/>
</dbReference>
<accession>A0AAU7XGN1</accession>
<dbReference type="GO" id="GO:0020037">
    <property type="term" value="F:heme binding"/>
    <property type="evidence" value="ECO:0007669"/>
    <property type="project" value="InterPro"/>
</dbReference>
<name>A0AAU7XGN1_9GAMM</name>
<comment type="subcellular location">
    <subcellularLocation>
        <location evidence="1">Cell envelope</location>
    </subcellularLocation>
</comment>
<evidence type="ECO:0000256" key="2">
    <source>
        <dbReference type="ARBA" id="ARBA00022617"/>
    </source>
</evidence>
<dbReference type="EMBL" id="CP158484">
    <property type="protein sequence ID" value="XBY56971.1"/>
    <property type="molecule type" value="Genomic_DNA"/>
</dbReference>
<dbReference type="RefSeq" id="WP_350359322.1">
    <property type="nucleotide sequence ID" value="NZ_CP158484.1"/>
</dbReference>
<keyword evidence="3 6" id="KW-0479">Metal-binding</keyword>
<dbReference type="InterPro" id="IPR036909">
    <property type="entry name" value="Cyt_c-like_dom_sf"/>
</dbReference>
<evidence type="ECO:0000256" key="1">
    <source>
        <dbReference type="ARBA" id="ARBA00004196"/>
    </source>
</evidence>
<dbReference type="Pfam" id="PF03150">
    <property type="entry name" value="CCP_MauG"/>
    <property type="match status" value="1"/>
</dbReference>
<gene>
    <name evidence="8" type="ORF">V8F66_11585</name>
</gene>
<dbReference type="PANTHER" id="PTHR30600:SF7">
    <property type="entry name" value="CYTOCHROME C PEROXIDASE-RELATED"/>
    <property type="match status" value="1"/>
</dbReference>
<evidence type="ECO:0000256" key="6">
    <source>
        <dbReference type="PROSITE-ProRule" id="PRU00433"/>
    </source>
</evidence>
<keyword evidence="4" id="KW-0560">Oxidoreductase</keyword>
<keyword evidence="5 6" id="KW-0408">Iron</keyword>
<dbReference type="KEGG" id="vrs:V8F66_11585"/>
<evidence type="ECO:0000259" key="7">
    <source>
        <dbReference type="PROSITE" id="PS51007"/>
    </source>
</evidence>
<feature type="domain" description="Cytochrome c" evidence="7">
    <location>
        <begin position="332"/>
        <end position="441"/>
    </location>
</feature>
<evidence type="ECO:0000313" key="8">
    <source>
        <dbReference type="EMBL" id="XBY56971.1"/>
    </source>
</evidence>
<evidence type="ECO:0000256" key="5">
    <source>
        <dbReference type="ARBA" id="ARBA00023004"/>
    </source>
</evidence>
<organism evidence="8">
    <name type="scientific">Vreelandella sp. SM1641</name>
    <dbReference type="NCBI Taxonomy" id="3126101"/>
    <lineage>
        <taxon>Bacteria</taxon>
        <taxon>Pseudomonadati</taxon>
        <taxon>Pseudomonadota</taxon>
        <taxon>Gammaproteobacteria</taxon>
        <taxon>Oceanospirillales</taxon>
        <taxon>Halomonadaceae</taxon>
        <taxon>Vreelandella</taxon>
    </lineage>
</organism>
<dbReference type="InterPro" id="IPR051395">
    <property type="entry name" value="Cytochrome_c_Peroxidase/MauG"/>
</dbReference>
<dbReference type="GO" id="GO:0030313">
    <property type="term" value="C:cell envelope"/>
    <property type="evidence" value="ECO:0007669"/>
    <property type="project" value="UniProtKB-SubCell"/>
</dbReference>
<dbReference type="PROSITE" id="PS51007">
    <property type="entry name" value="CYTC"/>
    <property type="match status" value="1"/>
</dbReference>
<reference evidence="8" key="1">
    <citation type="submission" date="2024-02" db="EMBL/GenBank/DDBJ databases">
        <title>Complete genome sequence of Vreelandella sp. SM1641, a marine exopolysaccharide-producing bacterium isolated from deep-sea hydrothermal sediment of the southwest Indian Ocean.</title>
        <authorList>
            <person name="Zhu H."/>
            <person name="Sun M."/>
        </authorList>
    </citation>
    <scope>NUCLEOTIDE SEQUENCE</scope>
    <source>
        <strain evidence="8">SM1641</strain>
    </source>
</reference>
<sequence length="453" mass="50004">MAQGSNEFIQNRFRKTLLLESLALIFGDLSPTSASAHMNYLIKLLKSWSSRPCPVDVWRILPESPARSTVKSIFISKISLPINAHPPKAAQTQTLTQDKTTFPPLRKLKNKRTQTAVRKSKGEIMMTIKAIVIPVLIAGAVLTTNMASAEDGLENYRNRFEALPHLPPIPADNSLTEEKIELGNMLFFEPRISSSGVISCATCHNPALGWADRIPRAVGHDGQIGERNTPTVLNSGFLGSQFWDGRAADLEAQALGPIEAPVEMAMDLEMALDRLVGFELYQEKFGEAYPNQEDPITDDNLAHALAAFQRTLNTPNSPFDRYLHGDQEAISEQAKDGMVAFVDNGCIACHRGSNFTDSQFHAIQVPGSTDLGRYVVTEEESDKYRFRTPTLRNVAVTYPYMNNGATETLEEAVAIMGQEMLGREFDNDTIGDITAFLNTLTGEMPEFEVPALP</sequence>
<evidence type="ECO:0000256" key="3">
    <source>
        <dbReference type="ARBA" id="ARBA00022723"/>
    </source>
</evidence>
<dbReference type="InterPro" id="IPR004852">
    <property type="entry name" value="Di-haem_cyt_c_peroxidsae"/>
</dbReference>
<protein>
    <submittedName>
        <fullName evidence="8">Cytochrome-c peroxidase</fullName>
    </submittedName>
</protein>
<keyword evidence="8" id="KW-0575">Peroxidase</keyword>
<dbReference type="AlphaFoldDB" id="A0AAU7XGN1"/>
<dbReference type="InterPro" id="IPR009056">
    <property type="entry name" value="Cyt_c-like_dom"/>
</dbReference>